<name>A0A1J1GYQ8_PLAGA</name>
<reference evidence="2" key="1">
    <citation type="submission" date="2015-04" db="EMBL/GenBank/DDBJ databases">
        <authorList>
            <consortium name="Pathogen Informatics"/>
        </authorList>
    </citation>
    <scope>NUCLEOTIDE SEQUENCE [LARGE SCALE GENOMIC DNA]</scope>
    <source>
        <strain evidence="2">8A</strain>
    </source>
</reference>
<sequence>MFKIHCIYLFIHFYFLVYIKCVFSYSYDKANLDNCSSIFCSYDKLSNIYKNSKFILTELENLLYDVRDEKTSHQL</sequence>
<dbReference type="VEuPathDB" id="PlasmoDB:PGAL8A_00529100"/>
<keyword evidence="3" id="KW-1185">Reference proteome</keyword>
<gene>
    <name evidence="2" type="ORF">PGAL8A_00529100</name>
</gene>
<keyword evidence="1" id="KW-0472">Membrane</keyword>
<evidence type="ECO:0000313" key="3">
    <source>
        <dbReference type="Proteomes" id="UP000220797"/>
    </source>
</evidence>
<dbReference type="GeneID" id="39733824"/>
<dbReference type="EMBL" id="CVMV01000110">
    <property type="protein sequence ID" value="CRG97714.1"/>
    <property type="molecule type" value="Genomic_DNA"/>
</dbReference>
<feature type="non-terminal residue" evidence="2">
    <location>
        <position position="75"/>
    </location>
</feature>
<dbReference type="Proteomes" id="UP000220797">
    <property type="component" value="Unassembled WGS sequence"/>
</dbReference>
<organism evidence="2 3">
    <name type="scientific">Plasmodium gallinaceum</name>
    <dbReference type="NCBI Taxonomy" id="5849"/>
    <lineage>
        <taxon>Eukaryota</taxon>
        <taxon>Sar</taxon>
        <taxon>Alveolata</taxon>
        <taxon>Apicomplexa</taxon>
        <taxon>Aconoidasida</taxon>
        <taxon>Haemosporida</taxon>
        <taxon>Plasmodiidae</taxon>
        <taxon>Plasmodium</taxon>
        <taxon>Plasmodium (Haemamoeba)</taxon>
    </lineage>
</organism>
<proteinExistence type="predicted"/>
<dbReference type="AlphaFoldDB" id="A0A1J1GYQ8"/>
<keyword evidence="1" id="KW-1133">Transmembrane helix</keyword>
<dbReference type="RefSeq" id="XP_028530515.1">
    <property type="nucleotide sequence ID" value="XM_028674131.1"/>
</dbReference>
<evidence type="ECO:0000256" key="1">
    <source>
        <dbReference type="SAM" id="Phobius"/>
    </source>
</evidence>
<dbReference type="OrthoDB" id="371302at2759"/>
<comment type="caution">
    <text evidence="2">The sequence shown here is derived from an EMBL/GenBank/DDBJ whole genome shotgun (WGS) entry which is preliminary data.</text>
</comment>
<protein>
    <submittedName>
        <fullName evidence="2">Uncharacterized protein</fullName>
    </submittedName>
</protein>
<accession>A0A1J1GYQ8</accession>
<evidence type="ECO:0000313" key="2">
    <source>
        <dbReference type="EMBL" id="CRG97714.1"/>
    </source>
</evidence>
<feature type="transmembrane region" description="Helical" evidence="1">
    <location>
        <begin position="7"/>
        <end position="27"/>
    </location>
</feature>
<keyword evidence="1" id="KW-0812">Transmembrane</keyword>